<gene>
    <name evidence="1" type="ORF">GGR43_002368</name>
</gene>
<accession>A0A7W6BQ31</accession>
<dbReference type="Proteomes" id="UP000571950">
    <property type="component" value="Unassembled WGS sequence"/>
</dbReference>
<dbReference type="Gene3D" id="3.90.226.10">
    <property type="entry name" value="2-enoyl-CoA Hydratase, Chain A, domain 1"/>
    <property type="match status" value="1"/>
</dbReference>
<organism evidence="1 2">
    <name type="scientific">Sphingobium jiangsuense</name>
    <dbReference type="NCBI Taxonomy" id="870476"/>
    <lineage>
        <taxon>Bacteria</taxon>
        <taxon>Pseudomonadati</taxon>
        <taxon>Pseudomonadota</taxon>
        <taxon>Alphaproteobacteria</taxon>
        <taxon>Sphingomonadales</taxon>
        <taxon>Sphingomonadaceae</taxon>
        <taxon>Sphingobium</taxon>
    </lineage>
</organism>
<dbReference type="RefSeq" id="WP_246343632.1">
    <property type="nucleotide sequence ID" value="NZ_BSPS01000031.1"/>
</dbReference>
<dbReference type="NCBIfam" id="NF006452">
    <property type="entry name" value="PRK08788.1"/>
    <property type="match status" value="1"/>
</dbReference>
<dbReference type="GO" id="GO:0003824">
    <property type="term" value="F:catalytic activity"/>
    <property type="evidence" value="ECO:0007669"/>
    <property type="project" value="UniProtKB-ARBA"/>
</dbReference>
<reference evidence="1 2" key="1">
    <citation type="submission" date="2020-08" db="EMBL/GenBank/DDBJ databases">
        <title>Genomic Encyclopedia of Type Strains, Phase IV (KMG-IV): sequencing the most valuable type-strain genomes for metagenomic binning, comparative biology and taxonomic classification.</title>
        <authorList>
            <person name="Goeker M."/>
        </authorList>
    </citation>
    <scope>NUCLEOTIDE SEQUENCE [LARGE SCALE GENOMIC DNA]</scope>
    <source>
        <strain evidence="1 2">DSM 26189</strain>
    </source>
</reference>
<sequence>MNKVDLEARTMADEAAPAGRAVARGITDLSRDSGRIAQVEDLSPEDEVESRLGRSKLFDLGQIDVQWDADLGTLWAFITPLDRPNYNLGLLRDTMAWQMETRKVFGTGDSELKYMVLGSRFPGVFNLGGDLEMFARCIENQDHETLRQYSHLCVEIVDRVWHCNDMPVINIALAQGDALGGGFEAMMCFDVIIAERQARFGLPEVLFGLFPGMGAYSILARKLGHAVAERMLLSGKIYTAEEMYDMGLITVLADPGCGEEVARDYIRANSGRHSGHVGIYRAGRRVAPMQLDELKDIVDGWVDAAMKLTDKDLRMMRRLATAQTRLHQR</sequence>
<dbReference type="Gene3D" id="6.20.390.30">
    <property type="match status" value="1"/>
</dbReference>
<proteinExistence type="predicted"/>
<dbReference type="AlphaFoldDB" id="A0A7W6BQ31"/>
<dbReference type="PANTHER" id="PTHR11941">
    <property type="entry name" value="ENOYL-COA HYDRATASE-RELATED"/>
    <property type="match status" value="1"/>
</dbReference>
<dbReference type="CDD" id="cd06558">
    <property type="entry name" value="crotonase-like"/>
    <property type="match status" value="1"/>
</dbReference>
<protein>
    <submittedName>
        <fullName evidence="1">DSF synthase</fullName>
    </submittedName>
</protein>
<evidence type="ECO:0000313" key="1">
    <source>
        <dbReference type="EMBL" id="MBB3926648.1"/>
    </source>
</evidence>
<dbReference type="InterPro" id="IPR029045">
    <property type="entry name" value="ClpP/crotonase-like_dom_sf"/>
</dbReference>
<dbReference type="SUPFAM" id="SSF52096">
    <property type="entry name" value="ClpP/crotonase"/>
    <property type="match status" value="1"/>
</dbReference>
<dbReference type="EMBL" id="JACIDT010000007">
    <property type="protein sequence ID" value="MBB3926648.1"/>
    <property type="molecule type" value="Genomic_DNA"/>
</dbReference>
<keyword evidence="2" id="KW-1185">Reference proteome</keyword>
<name>A0A7W6BQ31_9SPHN</name>
<dbReference type="InterPro" id="IPR001753">
    <property type="entry name" value="Enoyl-CoA_hydra/iso"/>
</dbReference>
<comment type="caution">
    <text evidence="1">The sequence shown here is derived from an EMBL/GenBank/DDBJ whole genome shotgun (WGS) entry which is preliminary data.</text>
</comment>
<dbReference type="Pfam" id="PF00378">
    <property type="entry name" value="ECH_1"/>
    <property type="match status" value="1"/>
</dbReference>
<dbReference type="PANTHER" id="PTHR11941:SF54">
    <property type="entry name" value="ENOYL-COA HYDRATASE, MITOCHONDRIAL"/>
    <property type="match status" value="1"/>
</dbReference>
<evidence type="ECO:0000313" key="2">
    <source>
        <dbReference type="Proteomes" id="UP000571950"/>
    </source>
</evidence>
<dbReference type="GO" id="GO:0006635">
    <property type="term" value="P:fatty acid beta-oxidation"/>
    <property type="evidence" value="ECO:0007669"/>
    <property type="project" value="TreeGrafter"/>
</dbReference>